<dbReference type="Proteomes" id="UP001152523">
    <property type="component" value="Unassembled WGS sequence"/>
</dbReference>
<accession>A0AAV0G6H1</accession>
<dbReference type="EMBL" id="CAMAPF010001051">
    <property type="protein sequence ID" value="CAH9143516.1"/>
    <property type="molecule type" value="Genomic_DNA"/>
</dbReference>
<feature type="region of interest" description="Disordered" evidence="1">
    <location>
        <begin position="57"/>
        <end position="76"/>
    </location>
</feature>
<sequence length="275" mass="30532">MREEIRHEVAERMAHLQRENDVLRSHVQLVVSIASNSMIHRMSDARTAATRLDLGFTPTATDPPATSTDPPATSTDLVSLTLGPSPTGEQYSTVISQVIPYTPLVPETTPVPNVLACYFPESLQVRSRGTSLYSANQSMPSTGMTSALTEPSIPHYRSRTCGDPDPSSFMQDARCNEPDVSFLECQTQRSPRPVTSSATTFPERRPEIIFIPSLTRPEITQMARLTISMLAPIQLSRADQMSMMMEQMRQMQDKINGLPRVPLSLDRASWTCYAD</sequence>
<evidence type="ECO:0000313" key="2">
    <source>
        <dbReference type="EMBL" id="CAH9143516.1"/>
    </source>
</evidence>
<evidence type="ECO:0000313" key="3">
    <source>
        <dbReference type="Proteomes" id="UP001152523"/>
    </source>
</evidence>
<name>A0AAV0G6H1_9ASTE</name>
<reference evidence="2" key="1">
    <citation type="submission" date="2022-07" db="EMBL/GenBank/DDBJ databases">
        <authorList>
            <person name="Macas J."/>
            <person name="Novak P."/>
            <person name="Neumann P."/>
        </authorList>
    </citation>
    <scope>NUCLEOTIDE SEQUENCE</scope>
</reference>
<organism evidence="2 3">
    <name type="scientific">Cuscuta epithymum</name>
    <dbReference type="NCBI Taxonomy" id="186058"/>
    <lineage>
        <taxon>Eukaryota</taxon>
        <taxon>Viridiplantae</taxon>
        <taxon>Streptophyta</taxon>
        <taxon>Embryophyta</taxon>
        <taxon>Tracheophyta</taxon>
        <taxon>Spermatophyta</taxon>
        <taxon>Magnoliopsida</taxon>
        <taxon>eudicotyledons</taxon>
        <taxon>Gunneridae</taxon>
        <taxon>Pentapetalae</taxon>
        <taxon>asterids</taxon>
        <taxon>lamiids</taxon>
        <taxon>Solanales</taxon>
        <taxon>Convolvulaceae</taxon>
        <taxon>Cuscuteae</taxon>
        <taxon>Cuscuta</taxon>
        <taxon>Cuscuta subgen. Cuscuta</taxon>
    </lineage>
</organism>
<proteinExistence type="predicted"/>
<comment type="caution">
    <text evidence="2">The sequence shown here is derived from an EMBL/GenBank/DDBJ whole genome shotgun (WGS) entry which is preliminary data.</text>
</comment>
<keyword evidence="3" id="KW-1185">Reference proteome</keyword>
<protein>
    <submittedName>
        <fullName evidence="2">Uncharacterized protein</fullName>
    </submittedName>
</protein>
<dbReference type="AlphaFoldDB" id="A0AAV0G6H1"/>
<evidence type="ECO:0000256" key="1">
    <source>
        <dbReference type="SAM" id="MobiDB-lite"/>
    </source>
</evidence>
<gene>
    <name evidence="2" type="ORF">CEPIT_LOCUS40719</name>
</gene>